<dbReference type="InterPro" id="IPR011112">
    <property type="entry name" value="Rho-like_N"/>
</dbReference>
<proteinExistence type="predicted"/>
<dbReference type="AlphaFoldDB" id="A0A323VIT1"/>
<evidence type="ECO:0000313" key="3">
    <source>
        <dbReference type="EMBL" id="PZA19968.1"/>
    </source>
</evidence>
<dbReference type="SMART" id="SM00959">
    <property type="entry name" value="Rho_N"/>
    <property type="match status" value="1"/>
</dbReference>
<name>A0A323VIT1_9ACTN</name>
<gene>
    <name evidence="3" type="ORF">DMO24_17865</name>
</gene>
<feature type="domain" description="Rho termination factor-like N-terminal" evidence="2">
    <location>
        <begin position="36"/>
        <end position="78"/>
    </location>
</feature>
<accession>A0A323VIT1</accession>
<dbReference type="Proteomes" id="UP000247602">
    <property type="component" value="Unassembled WGS sequence"/>
</dbReference>
<feature type="region of interest" description="Disordered" evidence="1">
    <location>
        <begin position="1"/>
        <end position="41"/>
    </location>
</feature>
<dbReference type="SUPFAM" id="SSF68912">
    <property type="entry name" value="Rho N-terminal domain-like"/>
    <property type="match status" value="1"/>
</dbReference>
<feature type="non-terminal residue" evidence="3">
    <location>
        <position position="145"/>
    </location>
</feature>
<dbReference type="RefSeq" id="WP_181428884.1">
    <property type="nucleotide sequence ID" value="NZ_QKNV01000241.1"/>
</dbReference>
<sequence>MSESTDLLDGARDAAPSDEAAAGAGTAARSRRRGSGLSGMLLPELQRLAGELGIPGTGKMRKSDLVAAISERQVGATGDAGTPAETTTTVPAPRSDAAATAAPLEAPVSGGANGTPVTPPATSTADTPVETPTDAAAPAGRRRRG</sequence>
<reference evidence="3 4" key="1">
    <citation type="submission" date="2018-06" db="EMBL/GenBank/DDBJ databases">
        <title>Draft genome sequence of Modestobacter versicolor CP153-2.</title>
        <authorList>
            <person name="Gundlapally S.R."/>
        </authorList>
    </citation>
    <scope>NUCLEOTIDE SEQUENCE [LARGE SCALE GENOMIC DNA]</scope>
    <source>
        <strain evidence="3 4">CP153-2</strain>
    </source>
</reference>
<feature type="region of interest" description="Disordered" evidence="1">
    <location>
        <begin position="73"/>
        <end position="145"/>
    </location>
</feature>
<evidence type="ECO:0000313" key="4">
    <source>
        <dbReference type="Proteomes" id="UP000247602"/>
    </source>
</evidence>
<dbReference type="Pfam" id="PF07498">
    <property type="entry name" value="Rho_N"/>
    <property type="match status" value="1"/>
</dbReference>
<dbReference type="GO" id="GO:0006353">
    <property type="term" value="P:DNA-templated transcription termination"/>
    <property type="evidence" value="ECO:0007669"/>
    <property type="project" value="InterPro"/>
</dbReference>
<dbReference type="InterPro" id="IPR036269">
    <property type="entry name" value="Rho_N_sf"/>
</dbReference>
<evidence type="ECO:0000259" key="2">
    <source>
        <dbReference type="SMART" id="SM00959"/>
    </source>
</evidence>
<dbReference type="EMBL" id="QKNV01000241">
    <property type="protein sequence ID" value="PZA19968.1"/>
    <property type="molecule type" value="Genomic_DNA"/>
</dbReference>
<keyword evidence="4" id="KW-1185">Reference proteome</keyword>
<evidence type="ECO:0000256" key="1">
    <source>
        <dbReference type="SAM" id="MobiDB-lite"/>
    </source>
</evidence>
<feature type="compositionally biased region" description="Low complexity" evidence="1">
    <location>
        <begin position="13"/>
        <end position="28"/>
    </location>
</feature>
<comment type="caution">
    <text evidence="3">The sequence shown here is derived from an EMBL/GenBank/DDBJ whole genome shotgun (WGS) entry which is preliminary data.</text>
</comment>
<organism evidence="3 4">
    <name type="scientific">Modestobacter versicolor</name>
    <dbReference type="NCBI Taxonomy" id="429133"/>
    <lineage>
        <taxon>Bacteria</taxon>
        <taxon>Bacillati</taxon>
        <taxon>Actinomycetota</taxon>
        <taxon>Actinomycetes</taxon>
        <taxon>Geodermatophilales</taxon>
        <taxon>Geodermatophilaceae</taxon>
        <taxon>Modestobacter</taxon>
    </lineage>
</organism>
<protein>
    <submittedName>
        <fullName evidence="3">Transcription termination factor Rho</fullName>
    </submittedName>
</protein>
<feature type="compositionally biased region" description="Low complexity" evidence="1">
    <location>
        <begin position="75"/>
        <end position="102"/>
    </location>
</feature>